<protein>
    <submittedName>
        <fullName evidence="2">Uncharacterized protein</fullName>
    </submittedName>
</protein>
<feature type="compositionally biased region" description="Polar residues" evidence="1">
    <location>
        <begin position="711"/>
        <end position="729"/>
    </location>
</feature>
<feature type="region of interest" description="Disordered" evidence="1">
    <location>
        <begin position="124"/>
        <end position="156"/>
    </location>
</feature>
<proteinExistence type="predicted"/>
<feature type="region of interest" description="Disordered" evidence="1">
    <location>
        <begin position="200"/>
        <end position="221"/>
    </location>
</feature>
<comment type="caution">
    <text evidence="2">The sequence shown here is derived from an EMBL/GenBank/DDBJ whole genome shotgun (WGS) entry which is preliminary data.</text>
</comment>
<dbReference type="EMBL" id="JAAHFQ010000149">
    <property type="protein sequence ID" value="NER27925.1"/>
    <property type="molecule type" value="Genomic_DNA"/>
</dbReference>
<feature type="compositionally biased region" description="Polar residues" evidence="1">
    <location>
        <begin position="626"/>
        <end position="654"/>
    </location>
</feature>
<feature type="compositionally biased region" description="Acidic residues" evidence="1">
    <location>
        <begin position="142"/>
        <end position="151"/>
    </location>
</feature>
<organism evidence="2">
    <name type="scientific">Symploca sp. SIO1C4</name>
    <dbReference type="NCBI Taxonomy" id="2607765"/>
    <lineage>
        <taxon>Bacteria</taxon>
        <taxon>Bacillati</taxon>
        <taxon>Cyanobacteriota</taxon>
        <taxon>Cyanophyceae</taxon>
        <taxon>Coleofasciculales</taxon>
        <taxon>Coleofasciculaceae</taxon>
        <taxon>Symploca</taxon>
    </lineage>
</organism>
<name>A0A6B3NAJ8_9CYAN</name>
<gene>
    <name evidence="2" type="ORF">F6J89_09885</name>
</gene>
<evidence type="ECO:0000313" key="2">
    <source>
        <dbReference type="EMBL" id="NER27925.1"/>
    </source>
</evidence>
<feature type="region of interest" description="Disordered" evidence="1">
    <location>
        <begin position="709"/>
        <end position="735"/>
    </location>
</feature>
<reference evidence="2" key="1">
    <citation type="submission" date="2019-11" db="EMBL/GenBank/DDBJ databases">
        <title>Genomic insights into an expanded diversity of filamentous marine cyanobacteria reveals the extraordinary biosynthetic potential of Moorea and Okeania.</title>
        <authorList>
            <person name="Ferreira Leao T."/>
            <person name="Wang M."/>
            <person name="Moss N."/>
            <person name="Da Silva R."/>
            <person name="Sanders J."/>
            <person name="Nurk S."/>
            <person name="Gurevich A."/>
            <person name="Humphrey G."/>
            <person name="Reher R."/>
            <person name="Zhu Q."/>
            <person name="Belda-Ferre P."/>
            <person name="Glukhov E."/>
            <person name="Rex R."/>
            <person name="Dorrestein P.C."/>
            <person name="Knight R."/>
            <person name="Pevzner P."/>
            <person name="Gerwick W.H."/>
            <person name="Gerwick L."/>
        </authorList>
    </citation>
    <scope>NUCLEOTIDE SEQUENCE</scope>
    <source>
        <strain evidence="2">SIO1C4</strain>
    </source>
</reference>
<feature type="region of interest" description="Disordered" evidence="1">
    <location>
        <begin position="610"/>
        <end position="654"/>
    </location>
</feature>
<evidence type="ECO:0000256" key="1">
    <source>
        <dbReference type="SAM" id="MobiDB-lite"/>
    </source>
</evidence>
<sequence length="935" mass="103475">MVQWDFLIQKEGESSWQPIKSPKIDIEVGKYRVVAQSSLINIDVEVRLSHESLEEVPPKRRFQKRLRRTSREGLVVIMPFTYLKSGLWELSCSGDIMLDAISDSSRQAVKLQVLPIASETIPNKEVKSPQDQLISSGRLEANTEEEEEVGSPDEKILSSSSIKEGYFPYTLNPTPTPHTLFQVSEELVDTGNEDNKVFAPTPSTQKLSDSIPPSPQPQTVEAANLDENPATLTSESAEVGTSENPLMAQSLETLEQMMKQVVEPVLQEFEESEFHNLQLLSPKSVKSVKSESEADLETLTLIDQQGFTLSLDDEALVAKRGESLRITGKIDLPEVNSDTELDDRQFSSAILSYQLSNPQTSKVLVNVDKPVSLDSLPLAFSHTLEIPAECHTRLILGKVTLYSSDSVALASRAFSVTADLDELLGTIIPESQGMPVAKILGFANNPESWQTQGATPLIQISAPTPVDEALLRLVNDPQDHKPLPLQISSKQVLPPQLYPKNHTQRLSKSLQLPNFPKLQSLSSAEMTNPDSVLEEVEENQEKLAVEISDVELIQTSAGDKSPEIESPEEVIDSLSTTLPEDIFPLVEIVSSEINIDKPEALVKVADAEHDTGHKHENAVPIDWENSEQIPIPSSSNDTEAKTKSQPQSEPNTVDQILGETQIEERFWLRLNSLATDAQSSQWVTSFSSTSSNQVEVTQELNYEVVIEPEQSLDSEQSLGEDTGDFTSENTTETEQLQPLPLLENIPREVIVPEPTLSDSTVNKDWLAQEIVVEDEQLSESQLSSVRGNALEMIAIVEQVSTQSADESVSPLQLESPIPEPKIFIPTGELTAGEYFIVRIKVPAYPSRLYVKFWVQDRQSRSLLDGPRSLMDFLPDDSGELEAMTQLTVPYGSLEIRLEAIAIDIYTQRESHKVGVERAVVHPNLSGGESADKFEL</sequence>
<dbReference type="AlphaFoldDB" id="A0A6B3NAJ8"/>
<accession>A0A6B3NAJ8</accession>